<dbReference type="Gene3D" id="3.40.50.2000">
    <property type="entry name" value="Glycogen Phosphorylase B"/>
    <property type="match status" value="2"/>
</dbReference>
<dbReference type="RefSeq" id="WP_229723604.1">
    <property type="nucleotide sequence ID" value="NZ_BMOL01000013.1"/>
</dbReference>
<accession>A0ABQ2GE88</accession>
<proteinExistence type="predicted"/>
<dbReference type="GO" id="GO:0016740">
    <property type="term" value="F:transferase activity"/>
    <property type="evidence" value="ECO:0007669"/>
    <property type="project" value="UniProtKB-KW"/>
</dbReference>
<dbReference type="PANTHER" id="PTHR48050:SF13">
    <property type="entry name" value="STEROL 3-BETA-GLUCOSYLTRANSFERASE UGT80A2"/>
    <property type="match status" value="1"/>
</dbReference>
<protein>
    <submittedName>
        <fullName evidence="2">Glycosyl transferase</fullName>
    </submittedName>
</protein>
<dbReference type="Proteomes" id="UP000639973">
    <property type="component" value="Unassembled WGS sequence"/>
</dbReference>
<feature type="domain" description="Erythromycin biosynthesis protein CIII-like C-terminal" evidence="1">
    <location>
        <begin position="273"/>
        <end position="414"/>
    </location>
</feature>
<dbReference type="Pfam" id="PF06722">
    <property type="entry name" value="EryCIII-like_C"/>
    <property type="match status" value="1"/>
</dbReference>
<keyword evidence="3" id="KW-1185">Reference proteome</keyword>
<dbReference type="InterPro" id="IPR002213">
    <property type="entry name" value="UDP_glucos_trans"/>
</dbReference>
<dbReference type="InterPro" id="IPR010610">
    <property type="entry name" value="EryCIII-like_C"/>
</dbReference>
<gene>
    <name evidence="2" type="ORF">GCM10010840_26930</name>
</gene>
<reference evidence="3" key="1">
    <citation type="journal article" date="2019" name="Int. J. Syst. Evol. Microbiol.">
        <title>The Global Catalogue of Microorganisms (GCM) 10K type strain sequencing project: providing services to taxonomists for standard genome sequencing and annotation.</title>
        <authorList>
            <consortium name="The Broad Institute Genomics Platform"/>
            <consortium name="The Broad Institute Genome Sequencing Center for Infectious Disease"/>
            <person name="Wu L."/>
            <person name="Ma J."/>
        </authorList>
    </citation>
    <scope>NUCLEOTIDE SEQUENCE [LARGE SCALE GENOMIC DNA]</scope>
    <source>
        <strain evidence="3">JCM 15442</strain>
    </source>
</reference>
<sequence length="427" mass="45450">MFRLLIASQPIAGHVLPLLPIVRELVRRGHSVRWYTGRKYAARVQAAGAEFLPFVHARDFDDADFGATFPGRARRRGLRQLQYDVQQIFVGGIEGNMHDLQEIGREWLADAVLADQTLVAALLHAEAGGPPCALLGVLPLGIQSRDTAPFGLGLPPSATAAGRARNRALHWLTQQVVFGAASRDLAAACGRMGVRPRPFALPPSPHLMLQPTVPAFEYPQSDLPSTLHFIGPITPPLPAGGGLPRWWPEMLNSPRPVVLVTQGTLATQPHQLILPTVQALKNENVLVVAAGVNGLSDLPANARAAAFVPFAALLPHVSVYVTNGGYGGVQAALAHGVPVVVAGGSEDKTEVAGRVAHAGVGLNLRTARPTGERLRRSVLELLGDSVQRRRAQALAAEMQQHDAPSEAATLLEQLARSGRAVTRTVSS</sequence>
<evidence type="ECO:0000259" key="1">
    <source>
        <dbReference type="Pfam" id="PF06722"/>
    </source>
</evidence>
<organism evidence="2 3">
    <name type="scientific">Deinococcus aerolatus</name>
    <dbReference type="NCBI Taxonomy" id="522487"/>
    <lineage>
        <taxon>Bacteria</taxon>
        <taxon>Thermotogati</taxon>
        <taxon>Deinococcota</taxon>
        <taxon>Deinococci</taxon>
        <taxon>Deinococcales</taxon>
        <taxon>Deinococcaceae</taxon>
        <taxon>Deinococcus</taxon>
    </lineage>
</organism>
<dbReference type="PANTHER" id="PTHR48050">
    <property type="entry name" value="STEROL 3-BETA-GLUCOSYLTRANSFERASE"/>
    <property type="match status" value="1"/>
</dbReference>
<dbReference type="SUPFAM" id="SSF53756">
    <property type="entry name" value="UDP-Glycosyltransferase/glycogen phosphorylase"/>
    <property type="match status" value="1"/>
</dbReference>
<dbReference type="CDD" id="cd03784">
    <property type="entry name" value="GT1_Gtf-like"/>
    <property type="match status" value="1"/>
</dbReference>
<name>A0ABQ2GE88_9DEIO</name>
<comment type="caution">
    <text evidence="2">The sequence shown here is derived from an EMBL/GenBank/DDBJ whole genome shotgun (WGS) entry which is preliminary data.</text>
</comment>
<dbReference type="InterPro" id="IPR050426">
    <property type="entry name" value="Glycosyltransferase_28"/>
</dbReference>
<evidence type="ECO:0000313" key="2">
    <source>
        <dbReference type="EMBL" id="GGL87607.1"/>
    </source>
</evidence>
<evidence type="ECO:0000313" key="3">
    <source>
        <dbReference type="Proteomes" id="UP000639973"/>
    </source>
</evidence>
<dbReference type="EMBL" id="BMOL01000013">
    <property type="protein sequence ID" value="GGL87607.1"/>
    <property type="molecule type" value="Genomic_DNA"/>
</dbReference>
<keyword evidence="2" id="KW-0808">Transferase</keyword>